<evidence type="ECO:0000259" key="17">
    <source>
        <dbReference type="PROSITE" id="PS50142"/>
    </source>
</evidence>
<evidence type="ECO:0000256" key="8">
    <source>
        <dbReference type="ARBA" id="ARBA00022664"/>
    </source>
</evidence>
<comment type="similarity">
    <text evidence="3">Belongs to the ribonuclease III family.</text>
</comment>
<keyword evidence="13" id="KW-0378">Hydrolase</keyword>
<proteinExistence type="inferred from homology"/>
<evidence type="ECO:0000256" key="2">
    <source>
        <dbReference type="ARBA" id="ARBA00004496"/>
    </source>
</evidence>
<dbReference type="PANTHER" id="PTHR11207:SF0">
    <property type="entry name" value="RIBONUCLEASE 3"/>
    <property type="match status" value="1"/>
</dbReference>
<keyword evidence="14" id="KW-0460">Magnesium</keyword>
<dbReference type="InterPro" id="IPR011907">
    <property type="entry name" value="RNase_III"/>
</dbReference>
<dbReference type="HAMAP" id="MF_00104">
    <property type="entry name" value="RNase_III"/>
    <property type="match status" value="1"/>
</dbReference>
<evidence type="ECO:0000256" key="3">
    <source>
        <dbReference type="ARBA" id="ARBA00010183"/>
    </source>
</evidence>
<keyword evidence="6" id="KW-0963">Cytoplasm</keyword>
<dbReference type="GO" id="GO:0008033">
    <property type="term" value="P:tRNA processing"/>
    <property type="evidence" value="ECO:0007669"/>
    <property type="project" value="UniProtKB-KW"/>
</dbReference>
<sequence>MRKIFEPNIKRAEKKLGLKFKNKDNLLNALTHKSYLAEKAEGLITNERLEFLGDAVLGLVVTRKIYLKFPDFPEGELAKLRSNIVNSETLAEVGAKIGIGEDIIMGRGTEQADGRKTISILENTLEAIIGAIYMDSGLKVTEKFISINFDKVIEKKSKLKRYSDAKTALQEKSIEIIGQRPIYQIIKEEGPYHDRVFHSQVKIDDKIYGNGKGKSKKKAEQLAAEKAIKKLRAEVKKK</sequence>
<evidence type="ECO:0000256" key="7">
    <source>
        <dbReference type="ARBA" id="ARBA00022552"/>
    </source>
</evidence>
<dbReference type="GO" id="GO:0003725">
    <property type="term" value="F:double-stranded RNA binding"/>
    <property type="evidence" value="ECO:0007669"/>
    <property type="project" value="TreeGrafter"/>
</dbReference>
<keyword evidence="9" id="KW-0819">tRNA processing</keyword>
<dbReference type="GO" id="GO:0006364">
    <property type="term" value="P:rRNA processing"/>
    <property type="evidence" value="ECO:0007669"/>
    <property type="project" value="UniProtKB-KW"/>
</dbReference>
<feature type="domain" description="DRBM" evidence="16">
    <location>
        <begin position="164"/>
        <end position="233"/>
    </location>
</feature>
<evidence type="ECO:0000256" key="9">
    <source>
        <dbReference type="ARBA" id="ARBA00022694"/>
    </source>
</evidence>
<dbReference type="CDD" id="cd00593">
    <property type="entry name" value="RIBOc"/>
    <property type="match status" value="1"/>
</dbReference>
<feature type="domain" description="RNase III" evidence="17">
    <location>
        <begin position="9"/>
        <end position="137"/>
    </location>
</feature>
<keyword evidence="11" id="KW-0479">Metal-binding</keyword>
<name>A0A0F9GGZ1_9ZZZZ</name>
<dbReference type="GO" id="GO:0005737">
    <property type="term" value="C:cytoplasm"/>
    <property type="evidence" value="ECO:0007669"/>
    <property type="project" value="UniProtKB-SubCell"/>
</dbReference>
<dbReference type="SMART" id="SM00535">
    <property type="entry name" value="RIBOc"/>
    <property type="match status" value="1"/>
</dbReference>
<dbReference type="Gene3D" id="3.30.160.20">
    <property type="match status" value="1"/>
</dbReference>
<evidence type="ECO:0000256" key="13">
    <source>
        <dbReference type="ARBA" id="ARBA00022801"/>
    </source>
</evidence>
<comment type="catalytic activity">
    <reaction evidence="1">
        <text>Endonucleolytic cleavage to 5'-phosphomonoester.</text>
        <dbReference type="EC" id="3.1.26.3"/>
    </reaction>
</comment>
<accession>A0A0F9GGZ1</accession>
<dbReference type="GO" id="GO:0010468">
    <property type="term" value="P:regulation of gene expression"/>
    <property type="evidence" value="ECO:0007669"/>
    <property type="project" value="TreeGrafter"/>
</dbReference>
<dbReference type="PANTHER" id="PTHR11207">
    <property type="entry name" value="RIBONUCLEASE III"/>
    <property type="match status" value="1"/>
</dbReference>
<reference evidence="18" key="1">
    <citation type="journal article" date="2015" name="Nature">
        <title>Complex archaea that bridge the gap between prokaryotes and eukaryotes.</title>
        <authorList>
            <person name="Spang A."/>
            <person name="Saw J.H."/>
            <person name="Jorgensen S.L."/>
            <person name="Zaremba-Niedzwiedzka K."/>
            <person name="Martijn J."/>
            <person name="Lind A.E."/>
            <person name="van Eijk R."/>
            <person name="Schleper C."/>
            <person name="Guy L."/>
            <person name="Ettema T.J."/>
        </authorList>
    </citation>
    <scope>NUCLEOTIDE SEQUENCE</scope>
</reference>
<dbReference type="PROSITE" id="PS00517">
    <property type="entry name" value="RNASE_3_1"/>
    <property type="match status" value="1"/>
</dbReference>
<evidence type="ECO:0000256" key="14">
    <source>
        <dbReference type="ARBA" id="ARBA00022842"/>
    </source>
</evidence>
<dbReference type="FunFam" id="1.10.1520.10:FF:000001">
    <property type="entry name" value="Ribonuclease 3"/>
    <property type="match status" value="1"/>
</dbReference>
<evidence type="ECO:0000313" key="18">
    <source>
        <dbReference type="EMBL" id="KKL98008.1"/>
    </source>
</evidence>
<evidence type="ECO:0000256" key="10">
    <source>
        <dbReference type="ARBA" id="ARBA00022722"/>
    </source>
</evidence>
<evidence type="ECO:0000256" key="4">
    <source>
        <dbReference type="ARBA" id="ARBA00011738"/>
    </source>
</evidence>
<keyword evidence="7" id="KW-0698">rRNA processing</keyword>
<dbReference type="GO" id="GO:0046872">
    <property type="term" value="F:metal ion binding"/>
    <property type="evidence" value="ECO:0007669"/>
    <property type="project" value="UniProtKB-KW"/>
</dbReference>
<comment type="caution">
    <text evidence="18">The sequence shown here is derived from an EMBL/GenBank/DDBJ whole genome shotgun (WGS) entry which is preliminary data.</text>
</comment>
<keyword evidence="8" id="KW-0507">mRNA processing</keyword>
<dbReference type="PROSITE" id="PS50142">
    <property type="entry name" value="RNASE_3_2"/>
    <property type="match status" value="1"/>
</dbReference>
<dbReference type="EMBL" id="LAZR01018025">
    <property type="protein sequence ID" value="KKL98008.1"/>
    <property type="molecule type" value="Genomic_DNA"/>
</dbReference>
<comment type="subunit">
    <text evidence="4">Homodimer.</text>
</comment>
<dbReference type="SUPFAM" id="SSF69065">
    <property type="entry name" value="RNase III domain-like"/>
    <property type="match status" value="1"/>
</dbReference>
<evidence type="ECO:0000256" key="5">
    <source>
        <dbReference type="ARBA" id="ARBA00012177"/>
    </source>
</evidence>
<evidence type="ECO:0000256" key="1">
    <source>
        <dbReference type="ARBA" id="ARBA00000109"/>
    </source>
</evidence>
<evidence type="ECO:0000256" key="12">
    <source>
        <dbReference type="ARBA" id="ARBA00022759"/>
    </source>
</evidence>
<evidence type="ECO:0000256" key="6">
    <source>
        <dbReference type="ARBA" id="ARBA00022490"/>
    </source>
</evidence>
<dbReference type="CDD" id="cd10845">
    <property type="entry name" value="DSRM_RNAse_III_family"/>
    <property type="match status" value="1"/>
</dbReference>
<gene>
    <name evidence="18" type="ORF">LCGC14_1828710</name>
</gene>
<dbReference type="Pfam" id="PF00035">
    <property type="entry name" value="dsrm"/>
    <property type="match status" value="1"/>
</dbReference>
<keyword evidence="12" id="KW-0255">Endonuclease</keyword>
<evidence type="ECO:0000256" key="11">
    <source>
        <dbReference type="ARBA" id="ARBA00022723"/>
    </source>
</evidence>
<evidence type="ECO:0000256" key="15">
    <source>
        <dbReference type="ARBA" id="ARBA00022884"/>
    </source>
</evidence>
<organism evidence="18">
    <name type="scientific">marine sediment metagenome</name>
    <dbReference type="NCBI Taxonomy" id="412755"/>
    <lineage>
        <taxon>unclassified sequences</taxon>
        <taxon>metagenomes</taxon>
        <taxon>ecological metagenomes</taxon>
    </lineage>
</organism>
<dbReference type="EC" id="3.1.26.3" evidence="5"/>
<dbReference type="Gene3D" id="1.10.1520.10">
    <property type="entry name" value="Ribonuclease III domain"/>
    <property type="match status" value="1"/>
</dbReference>
<dbReference type="GO" id="GO:0004525">
    <property type="term" value="F:ribonuclease III activity"/>
    <property type="evidence" value="ECO:0007669"/>
    <property type="project" value="UniProtKB-EC"/>
</dbReference>
<dbReference type="Pfam" id="PF14622">
    <property type="entry name" value="Ribonucleas_3_3"/>
    <property type="match status" value="1"/>
</dbReference>
<dbReference type="GO" id="GO:0042802">
    <property type="term" value="F:identical protein binding"/>
    <property type="evidence" value="ECO:0007669"/>
    <property type="project" value="UniProtKB-ARBA"/>
</dbReference>
<evidence type="ECO:0000259" key="16">
    <source>
        <dbReference type="PROSITE" id="PS50137"/>
    </source>
</evidence>
<dbReference type="InterPro" id="IPR000999">
    <property type="entry name" value="RNase_III_dom"/>
</dbReference>
<dbReference type="GO" id="GO:0006397">
    <property type="term" value="P:mRNA processing"/>
    <property type="evidence" value="ECO:0007669"/>
    <property type="project" value="UniProtKB-KW"/>
</dbReference>
<dbReference type="InterPro" id="IPR036389">
    <property type="entry name" value="RNase_III_sf"/>
</dbReference>
<dbReference type="InterPro" id="IPR014720">
    <property type="entry name" value="dsRBD_dom"/>
</dbReference>
<dbReference type="AlphaFoldDB" id="A0A0F9GGZ1"/>
<dbReference type="NCBIfam" id="TIGR02191">
    <property type="entry name" value="RNaseIII"/>
    <property type="match status" value="1"/>
</dbReference>
<comment type="subcellular location">
    <subcellularLocation>
        <location evidence="2">Cytoplasm</location>
    </subcellularLocation>
</comment>
<dbReference type="FunFam" id="3.30.160.20:FF:000003">
    <property type="entry name" value="Ribonuclease 3"/>
    <property type="match status" value="1"/>
</dbReference>
<keyword evidence="15" id="KW-0694">RNA-binding</keyword>
<dbReference type="PROSITE" id="PS50137">
    <property type="entry name" value="DS_RBD"/>
    <property type="match status" value="1"/>
</dbReference>
<dbReference type="SUPFAM" id="SSF54768">
    <property type="entry name" value="dsRNA-binding domain-like"/>
    <property type="match status" value="1"/>
</dbReference>
<protein>
    <recommendedName>
        <fullName evidence="5">ribonuclease III</fullName>
        <ecNumber evidence="5">3.1.26.3</ecNumber>
    </recommendedName>
</protein>
<dbReference type="SMART" id="SM00358">
    <property type="entry name" value="DSRM"/>
    <property type="match status" value="1"/>
</dbReference>
<keyword evidence="10" id="KW-0540">Nuclease</keyword>